<evidence type="ECO:0000256" key="7">
    <source>
        <dbReference type="ARBA" id="ARBA00022840"/>
    </source>
</evidence>
<dbReference type="AlphaFoldDB" id="A0A0G4JQE6"/>
<dbReference type="PANTHER" id="PTHR43790">
    <property type="entry name" value="CARBOHYDRATE TRANSPORT ATP-BINDING PROTEIN MG119-RELATED"/>
    <property type="match status" value="1"/>
</dbReference>
<dbReference type="STRING" id="1109412.BN1221_00385c"/>
<proteinExistence type="predicted"/>
<evidence type="ECO:0000256" key="9">
    <source>
        <dbReference type="ARBA" id="ARBA00023136"/>
    </source>
</evidence>
<dbReference type="InterPro" id="IPR050107">
    <property type="entry name" value="ABC_carbohydrate_import_ATPase"/>
</dbReference>
<keyword evidence="7 11" id="KW-0067">ATP-binding</keyword>
<evidence type="ECO:0000256" key="4">
    <source>
        <dbReference type="ARBA" id="ARBA00022597"/>
    </source>
</evidence>
<dbReference type="SUPFAM" id="SSF52540">
    <property type="entry name" value="P-loop containing nucleoside triphosphate hydrolases"/>
    <property type="match status" value="2"/>
</dbReference>
<protein>
    <submittedName>
        <fullName evidence="11">Ribose ABC transport system, ATP-binding protein RbsA (TC 3.A.1.2.1)</fullName>
    </submittedName>
</protein>
<keyword evidence="3" id="KW-1003">Cell membrane</keyword>
<dbReference type="CDD" id="cd03215">
    <property type="entry name" value="ABC_Carb_Monos_II"/>
    <property type="match status" value="1"/>
</dbReference>
<keyword evidence="4" id="KW-0762">Sugar transport</keyword>
<gene>
    <name evidence="11" type="ORF">BN1221_00385c</name>
</gene>
<evidence type="ECO:0000313" key="11">
    <source>
        <dbReference type="EMBL" id="CPR13981.1"/>
    </source>
</evidence>
<keyword evidence="9" id="KW-0472">Membrane</keyword>
<dbReference type="EMBL" id="CGIG01000001">
    <property type="protein sequence ID" value="CPR13981.1"/>
    <property type="molecule type" value="Genomic_DNA"/>
</dbReference>
<dbReference type="CDD" id="cd03216">
    <property type="entry name" value="ABC_Carb_Monos_I"/>
    <property type="match status" value="1"/>
</dbReference>
<keyword evidence="8" id="KW-1278">Translocase</keyword>
<dbReference type="GO" id="GO:0016887">
    <property type="term" value="F:ATP hydrolysis activity"/>
    <property type="evidence" value="ECO:0007669"/>
    <property type="project" value="InterPro"/>
</dbReference>
<evidence type="ECO:0000256" key="5">
    <source>
        <dbReference type="ARBA" id="ARBA00022737"/>
    </source>
</evidence>
<keyword evidence="2" id="KW-0813">Transport</keyword>
<dbReference type="GO" id="GO:0005524">
    <property type="term" value="F:ATP binding"/>
    <property type="evidence" value="ECO:0007669"/>
    <property type="project" value="UniProtKB-KW"/>
</dbReference>
<dbReference type="InterPro" id="IPR003593">
    <property type="entry name" value="AAA+_ATPase"/>
</dbReference>
<dbReference type="SMART" id="SM00382">
    <property type="entry name" value="AAA"/>
    <property type="match status" value="2"/>
</dbReference>
<dbReference type="PANTHER" id="PTHR43790:SF9">
    <property type="entry name" value="GALACTOFURANOSE TRANSPORTER ATP-BINDING PROTEIN YTFR"/>
    <property type="match status" value="1"/>
</dbReference>
<feature type="domain" description="ABC transporter" evidence="10">
    <location>
        <begin position="18"/>
        <end position="254"/>
    </location>
</feature>
<evidence type="ECO:0000256" key="8">
    <source>
        <dbReference type="ARBA" id="ARBA00022967"/>
    </source>
</evidence>
<reference evidence="12" key="1">
    <citation type="submission" date="2015-01" db="EMBL/GenBank/DDBJ databases">
        <authorList>
            <person name="Paterson Steve"/>
        </authorList>
    </citation>
    <scope>NUCLEOTIDE SEQUENCE [LARGE SCALE GENOMIC DNA]</scope>
    <source>
        <strain evidence="12">OBR1</strain>
    </source>
</reference>
<dbReference type="Proteomes" id="UP000044377">
    <property type="component" value="Unassembled WGS sequence"/>
</dbReference>
<organism evidence="11 12">
    <name type="scientific">Brenneria goodwinii</name>
    <dbReference type="NCBI Taxonomy" id="1109412"/>
    <lineage>
        <taxon>Bacteria</taxon>
        <taxon>Pseudomonadati</taxon>
        <taxon>Pseudomonadota</taxon>
        <taxon>Gammaproteobacteria</taxon>
        <taxon>Enterobacterales</taxon>
        <taxon>Pectobacteriaceae</taxon>
        <taxon>Brenneria</taxon>
    </lineage>
</organism>
<dbReference type="InterPro" id="IPR003439">
    <property type="entry name" value="ABC_transporter-like_ATP-bd"/>
</dbReference>
<dbReference type="Gene3D" id="3.40.50.300">
    <property type="entry name" value="P-loop containing nucleotide triphosphate hydrolases"/>
    <property type="match status" value="2"/>
</dbReference>
<dbReference type="Pfam" id="PF00005">
    <property type="entry name" value="ABC_tran"/>
    <property type="match status" value="2"/>
</dbReference>
<evidence type="ECO:0000256" key="2">
    <source>
        <dbReference type="ARBA" id="ARBA00022448"/>
    </source>
</evidence>
<dbReference type="InterPro" id="IPR027417">
    <property type="entry name" value="P-loop_NTPase"/>
</dbReference>
<dbReference type="GO" id="GO:0005886">
    <property type="term" value="C:plasma membrane"/>
    <property type="evidence" value="ECO:0007669"/>
    <property type="project" value="UniProtKB-SubCell"/>
</dbReference>
<evidence type="ECO:0000313" key="12">
    <source>
        <dbReference type="Proteomes" id="UP000044377"/>
    </source>
</evidence>
<dbReference type="PROSITE" id="PS50893">
    <property type="entry name" value="ABC_TRANSPORTER_2"/>
    <property type="match status" value="2"/>
</dbReference>
<evidence type="ECO:0000256" key="6">
    <source>
        <dbReference type="ARBA" id="ARBA00022741"/>
    </source>
</evidence>
<comment type="subcellular location">
    <subcellularLocation>
        <location evidence="1">Cell inner membrane</location>
        <topology evidence="1">Peripheral membrane protein</topology>
    </subcellularLocation>
</comment>
<name>A0A0G4JQE6_9GAMM</name>
<evidence type="ECO:0000256" key="3">
    <source>
        <dbReference type="ARBA" id="ARBA00022475"/>
    </source>
</evidence>
<sequence>MMASAVFLPDILETVMLLQALAIQKQYPGVRALDGVDFELKAGEVHVLFGENGAGKSTLIGIIAGLRQPDSGVLILDDEHIGDDLSPGKAKDKGISAVFQEFSLVSSLTVLDNLFLGREIRYAGVLGRSAMRKQAEEKLASIGFDIDLDRTVGELSRAHRQMVEIAKALLVDTRVLILDEPTASLTDNEADRLLDIVRQLRAQGVGIIYVSHRMREIRAIADRITVLRSGRKIGTLNANGVDEGTLIEMMTGRRIDVLFPDIPHSPAEDKLVIRHLATRNGLVVDASITVRAGEVVGIAGLVGCGKSEVGRAVFGLDKIKTGNIALNGKAIAPRSPRQMLKAGVAYFPSDRGAEGLALNRSVRENTLLAALDLPRFSRFGWINRRAEREAATAAMILLDLRPPEIEQKVEDLSGGNKQKVMLGRGLTRQLEVFIFDEPTVGIDVGAKVDVYQFIAGLVGNGAAVVVISSELPEVLALSNRVYVMHEGRVVSELQDDMRTAENVLKGFFGHSDCDVARLEGV</sequence>
<keyword evidence="12" id="KW-1185">Reference proteome</keyword>
<keyword evidence="5" id="KW-0677">Repeat</keyword>
<dbReference type="InterPro" id="IPR017871">
    <property type="entry name" value="ABC_transporter-like_CS"/>
</dbReference>
<dbReference type="FunFam" id="3.40.50.300:FF:000127">
    <property type="entry name" value="Ribose import ATP-binding protein RbsA"/>
    <property type="match status" value="1"/>
</dbReference>
<evidence type="ECO:0000259" key="10">
    <source>
        <dbReference type="PROSITE" id="PS50893"/>
    </source>
</evidence>
<feature type="domain" description="ABC transporter" evidence="10">
    <location>
        <begin position="267"/>
        <end position="511"/>
    </location>
</feature>
<dbReference type="PROSITE" id="PS00211">
    <property type="entry name" value="ABC_TRANSPORTER_1"/>
    <property type="match status" value="1"/>
</dbReference>
<accession>A0A0G4JQE6</accession>
<keyword evidence="6" id="KW-0547">Nucleotide-binding</keyword>
<evidence type="ECO:0000256" key="1">
    <source>
        <dbReference type="ARBA" id="ARBA00004417"/>
    </source>
</evidence>